<dbReference type="PANTHER" id="PTHR33177">
    <property type="entry name" value="PUTATIVE-RELATED"/>
    <property type="match status" value="1"/>
</dbReference>
<proteinExistence type="predicted"/>
<evidence type="ECO:0000313" key="2">
    <source>
        <dbReference type="EMBL" id="KAJ9175448.1"/>
    </source>
</evidence>
<dbReference type="Proteomes" id="UP001174677">
    <property type="component" value="Chromosome 8"/>
</dbReference>
<evidence type="ECO:0000259" key="1">
    <source>
        <dbReference type="Pfam" id="PF24747"/>
    </source>
</evidence>
<evidence type="ECO:0000313" key="3">
    <source>
        <dbReference type="Proteomes" id="UP001174677"/>
    </source>
</evidence>
<name>A0ABQ9M958_HEVBR</name>
<protein>
    <recommendedName>
        <fullName evidence="1">GIR1-like zinc ribbon domain-containing protein</fullName>
    </recommendedName>
</protein>
<keyword evidence="3" id="KW-1185">Reference proteome</keyword>
<gene>
    <name evidence="2" type="ORF">P3X46_014000</name>
</gene>
<sequence length="198" mass="22686">MNSDHRGIKTIGEGDYDMLGLIINHLHQEFHGSLDLNYPHPILKSTQSHFDLSSQPLQSKPIFYGEIEVRRPQKEDKKKCHMEMETDKEVNKMSHDLNLRLSPPGMNPKDLSSNQLEISQSPSIESCDNMVPLILMGCTKCLIYVMVCEVDPKCPNCKTSFFIDIFNHTLPKTKRSRRCYFVSILNSKPIMECSSVLQ</sequence>
<dbReference type="InterPro" id="IPR055281">
    <property type="entry name" value="GIR1-2/SIED1"/>
</dbReference>
<comment type="caution">
    <text evidence="2">The sequence shown here is derived from an EMBL/GenBank/DDBJ whole genome shotgun (WGS) entry which is preliminary data.</text>
</comment>
<dbReference type="InterPro" id="IPR056440">
    <property type="entry name" value="Zn-ribbon_GIR1"/>
</dbReference>
<dbReference type="EMBL" id="JARPOI010000008">
    <property type="protein sequence ID" value="KAJ9175448.1"/>
    <property type="molecule type" value="Genomic_DNA"/>
</dbReference>
<organism evidence="2 3">
    <name type="scientific">Hevea brasiliensis</name>
    <name type="common">Para rubber tree</name>
    <name type="synonym">Siphonia brasiliensis</name>
    <dbReference type="NCBI Taxonomy" id="3981"/>
    <lineage>
        <taxon>Eukaryota</taxon>
        <taxon>Viridiplantae</taxon>
        <taxon>Streptophyta</taxon>
        <taxon>Embryophyta</taxon>
        <taxon>Tracheophyta</taxon>
        <taxon>Spermatophyta</taxon>
        <taxon>Magnoliopsida</taxon>
        <taxon>eudicotyledons</taxon>
        <taxon>Gunneridae</taxon>
        <taxon>Pentapetalae</taxon>
        <taxon>rosids</taxon>
        <taxon>fabids</taxon>
        <taxon>Malpighiales</taxon>
        <taxon>Euphorbiaceae</taxon>
        <taxon>Crotonoideae</taxon>
        <taxon>Micrandreae</taxon>
        <taxon>Hevea</taxon>
    </lineage>
</organism>
<accession>A0ABQ9M958</accession>
<feature type="domain" description="GIR1-like zinc ribbon" evidence="1">
    <location>
        <begin position="133"/>
        <end position="165"/>
    </location>
</feature>
<dbReference type="Pfam" id="PF24747">
    <property type="entry name" value="Zn-ribbon_GIR1"/>
    <property type="match status" value="1"/>
</dbReference>
<dbReference type="PANTHER" id="PTHR33177:SF77">
    <property type="entry name" value="LITAF DOMAIN-CONTAINING PROTEIN"/>
    <property type="match status" value="1"/>
</dbReference>
<reference evidence="2 3" key="1">
    <citation type="journal article" date="2023" name="Plant Biotechnol. J.">
        <title>Chromosome-level wild Hevea brasiliensis genome provides new tools for genomic-assisted breeding and valuable loci to elevate rubber yield.</title>
        <authorList>
            <person name="Cheng H."/>
            <person name="Song X."/>
            <person name="Hu Y."/>
            <person name="Wu T."/>
            <person name="Yang Q."/>
            <person name="An Z."/>
            <person name="Feng S."/>
            <person name="Deng Z."/>
            <person name="Wu W."/>
            <person name="Zeng X."/>
            <person name="Tu M."/>
            <person name="Wang X."/>
            <person name="Huang H."/>
        </authorList>
    </citation>
    <scope>NUCLEOTIDE SEQUENCE [LARGE SCALE GENOMIC DNA]</scope>
    <source>
        <strain evidence="2">MT/VB/25A 57/8</strain>
    </source>
</reference>